<dbReference type="OrthoDB" id="5937246at2"/>
<dbReference type="Proteomes" id="UP000254711">
    <property type="component" value="Unassembled WGS sequence"/>
</dbReference>
<proteinExistence type="predicted"/>
<comment type="caution">
    <text evidence="1">The sequence shown here is derived from an EMBL/GenBank/DDBJ whole genome shotgun (WGS) entry which is preliminary data.</text>
</comment>
<dbReference type="EMBL" id="QQSY01000001">
    <property type="protein sequence ID" value="RDI99338.1"/>
    <property type="molecule type" value="Genomic_DNA"/>
</dbReference>
<evidence type="ECO:0000313" key="2">
    <source>
        <dbReference type="Proteomes" id="UP000254711"/>
    </source>
</evidence>
<accession>A0A370K9L1</accession>
<protein>
    <recommendedName>
        <fullName evidence="3">ATP-binding protein</fullName>
    </recommendedName>
</protein>
<dbReference type="AlphaFoldDB" id="A0A370K9L1"/>
<reference evidence="1 2" key="1">
    <citation type="submission" date="2018-07" db="EMBL/GenBank/DDBJ databases">
        <title>Dyella solisilvae sp. nov., isolated from the pine and broad-leaved mixed forest soil.</title>
        <authorList>
            <person name="Gao Z."/>
            <person name="Qiu L."/>
        </authorList>
    </citation>
    <scope>NUCLEOTIDE SEQUENCE [LARGE SCALE GENOMIC DNA]</scope>
    <source>
        <strain evidence="1 2">DHG54</strain>
    </source>
</reference>
<organism evidence="1 2">
    <name type="scientific">Dyella solisilvae</name>
    <dbReference type="NCBI Taxonomy" id="1920168"/>
    <lineage>
        <taxon>Bacteria</taxon>
        <taxon>Pseudomonadati</taxon>
        <taxon>Pseudomonadota</taxon>
        <taxon>Gammaproteobacteria</taxon>
        <taxon>Lysobacterales</taxon>
        <taxon>Rhodanobacteraceae</taxon>
        <taxon>Dyella</taxon>
    </lineage>
</organism>
<sequence>MLRERRPMIFTRPAERLATDCKNSLEIGANAIWLQGFARFGKTFGARQLVQSTRWRPFPMYIAEYSYTRPTKPNEGYFSSGLLEQHGQVTAKTALSVNTVMRYTRMLREQALRHGAVAVGLVFNEANRFTVDEYENLLTIDNELEKYLRTFHILINQCDASRYGPAGIDKRPPRHLFGRYFTTTHNYTGLLWDVPEDDKTHQTLSDVALAFREYDELLTWPQGSGISYTQYFARKAYASGWRLGTQIDSIRKVIEDVRAEHGLGPVHEWPMQTFEHFVYFVLVRIAGDNPDFTCLTESEIRNALMRACYLHIEPDFQGDRE</sequence>
<evidence type="ECO:0008006" key="3">
    <source>
        <dbReference type="Google" id="ProtNLM"/>
    </source>
</evidence>
<name>A0A370K9L1_9GAMM</name>
<gene>
    <name evidence="1" type="ORF">DVT68_00275</name>
</gene>
<keyword evidence="2" id="KW-1185">Reference proteome</keyword>
<evidence type="ECO:0000313" key="1">
    <source>
        <dbReference type="EMBL" id="RDI99338.1"/>
    </source>
</evidence>